<proteinExistence type="predicted"/>
<dbReference type="Gene3D" id="3.30.450.20">
    <property type="entry name" value="PAS domain"/>
    <property type="match status" value="1"/>
</dbReference>
<dbReference type="PROSITE" id="PS00688">
    <property type="entry name" value="SIGMA54_INTERACT_3"/>
    <property type="match status" value="1"/>
</dbReference>
<dbReference type="InterPro" id="IPR058031">
    <property type="entry name" value="AAA_lid_NorR"/>
</dbReference>
<dbReference type="Pfam" id="PF25601">
    <property type="entry name" value="AAA_lid_14"/>
    <property type="match status" value="1"/>
</dbReference>
<dbReference type="PRINTS" id="PR01590">
    <property type="entry name" value="HTHFIS"/>
</dbReference>
<dbReference type="InterPro" id="IPR009057">
    <property type="entry name" value="Homeodomain-like_sf"/>
</dbReference>
<dbReference type="InterPro" id="IPR027417">
    <property type="entry name" value="P-loop_NTPase"/>
</dbReference>
<dbReference type="InterPro" id="IPR000014">
    <property type="entry name" value="PAS"/>
</dbReference>
<dbReference type="SMART" id="SM00382">
    <property type="entry name" value="AAA"/>
    <property type="match status" value="1"/>
</dbReference>
<organism evidence="8 9">
    <name type="scientific">Alteribacter lacisalsi</name>
    <dbReference type="NCBI Taxonomy" id="2045244"/>
    <lineage>
        <taxon>Bacteria</taxon>
        <taxon>Bacillati</taxon>
        <taxon>Bacillota</taxon>
        <taxon>Bacilli</taxon>
        <taxon>Bacillales</taxon>
        <taxon>Bacillaceae</taxon>
        <taxon>Alteribacter</taxon>
    </lineage>
</organism>
<dbReference type="PROSITE" id="PS50112">
    <property type="entry name" value="PAS"/>
    <property type="match status" value="1"/>
</dbReference>
<dbReference type="NCBIfam" id="TIGR00229">
    <property type="entry name" value="sensory_box"/>
    <property type="match status" value="1"/>
</dbReference>
<dbReference type="GO" id="GO:0006355">
    <property type="term" value="P:regulation of DNA-templated transcription"/>
    <property type="evidence" value="ECO:0007669"/>
    <property type="project" value="InterPro"/>
</dbReference>
<dbReference type="PANTHER" id="PTHR32071">
    <property type="entry name" value="TRANSCRIPTIONAL REGULATORY PROTEIN"/>
    <property type="match status" value="1"/>
</dbReference>
<evidence type="ECO:0000256" key="2">
    <source>
        <dbReference type="ARBA" id="ARBA00022840"/>
    </source>
</evidence>
<dbReference type="Pfam" id="PF00158">
    <property type="entry name" value="Sigma54_activat"/>
    <property type="match status" value="1"/>
</dbReference>
<dbReference type="InterPro" id="IPR013656">
    <property type="entry name" value="PAS_4"/>
</dbReference>
<dbReference type="InterPro" id="IPR025662">
    <property type="entry name" value="Sigma_54_int_dom_ATP-bd_1"/>
</dbReference>
<dbReference type="GO" id="GO:0005524">
    <property type="term" value="F:ATP binding"/>
    <property type="evidence" value="ECO:0007669"/>
    <property type="project" value="UniProtKB-KW"/>
</dbReference>
<evidence type="ECO:0000256" key="4">
    <source>
        <dbReference type="ARBA" id="ARBA00023125"/>
    </source>
</evidence>
<keyword evidence="4" id="KW-0238">DNA-binding</keyword>
<dbReference type="PANTHER" id="PTHR32071:SF74">
    <property type="entry name" value="TRANSCRIPTIONAL ACTIVATOR ROCR"/>
    <property type="match status" value="1"/>
</dbReference>
<dbReference type="SUPFAM" id="SSF55785">
    <property type="entry name" value="PYP-like sensor domain (PAS domain)"/>
    <property type="match status" value="1"/>
</dbReference>
<feature type="domain" description="Sigma-54 factor interaction" evidence="6">
    <location>
        <begin position="148"/>
        <end position="376"/>
    </location>
</feature>
<dbReference type="GO" id="GO:0043565">
    <property type="term" value="F:sequence-specific DNA binding"/>
    <property type="evidence" value="ECO:0007669"/>
    <property type="project" value="InterPro"/>
</dbReference>
<evidence type="ECO:0000259" key="7">
    <source>
        <dbReference type="PROSITE" id="PS50112"/>
    </source>
</evidence>
<dbReference type="Gene3D" id="1.10.8.60">
    <property type="match status" value="1"/>
</dbReference>
<dbReference type="FunFam" id="3.40.50.300:FF:000006">
    <property type="entry name" value="DNA-binding transcriptional regulator NtrC"/>
    <property type="match status" value="1"/>
</dbReference>
<dbReference type="Gene3D" id="3.40.50.300">
    <property type="entry name" value="P-loop containing nucleotide triphosphate hydrolases"/>
    <property type="match status" value="1"/>
</dbReference>
<keyword evidence="1" id="KW-0547">Nucleotide-binding</keyword>
<dbReference type="Pfam" id="PF02954">
    <property type="entry name" value="HTH_8"/>
    <property type="match status" value="1"/>
</dbReference>
<keyword evidence="9" id="KW-1185">Reference proteome</keyword>
<dbReference type="InterPro" id="IPR002078">
    <property type="entry name" value="Sigma_54_int"/>
</dbReference>
<evidence type="ECO:0000256" key="3">
    <source>
        <dbReference type="ARBA" id="ARBA00023015"/>
    </source>
</evidence>
<gene>
    <name evidence="8" type="ORF">CR205_07000</name>
</gene>
<evidence type="ECO:0000313" key="8">
    <source>
        <dbReference type="EMBL" id="PYZ99172.1"/>
    </source>
</evidence>
<dbReference type="SUPFAM" id="SSF46689">
    <property type="entry name" value="Homeodomain-like"/>
    <property type="match status" value="1"/>
</dbReference>
<sequence>MLNAILHSIDEGIHAVDRNGMTVYYNRIAAEHDGLDVHDVLGKPLLSVFPSLSEETSTLLQVMARGEPIYNQPQTYRNMKGKLIDTVNTTLPLYSEGEIIGSLEIAKDLSRVKDLSLKLLDLQAKVDDRSAKAKKVTGNERLYTFDHIHSSSDEMKELIHKAEKVAHTSSPVFVYGETGTGKELLVQSIHNASQRRNQPFISQNCAAIPASLLESILFGTAKGSFTGAEEREGFFELAHGGTLFLDEVHTLPVELQAKLLRVLEDGIVRRVGSNQSYQTDVRIITASNENPEKLLSENRLRADLYYRLNVVSFRLPPLRERRSDILLLTEHFISMFNYKFNKLLAGISKETEAVLVSYDWPGNIRELKHAVEAAMNISDTDTIELNHLPSYISARKSQNHYCGMSLKDEVEKHERSLIERALKQTDGNVKKTARILNVPRQTLQYKISKYHLE</sequence>
<accession>A0A2W0HPX8</accession>
<dbReference type="InterPro" id="IPR003593">
    <property type="entry name" value="AAA+_ATPase"/>
</dbReference>
<evidence type="ECO:0000256" key="5">
    <source>
        <dbReference type="ARBA" id="ARBA00023163"/>
    </source>
</evidence>
<dbReference type="AlphaFoldDB" id="A0A2W0HPX8"/>
<evidence type="ECO:0000259" key="6">
    <source>
        <dbReference type="PROSITE" id="PS50045"/>
    </source>
</evidence>
<dbReference type="InterPro" id="IPR002197">
    <property type="entry name" value="HTH_Fis"/>
</dbReference>
<comment type="caution">
    <text evidence="8">The sequence shown here is derived from an EMBL/GenBank/DDBJ whole genome shotgun (WGS) entry which is preliminary data.</text>
</comment>
<dbReference type="OrthoDB" id="9771372at2"/>
<name>A0A2W0HPX8_9BACI</name>
<reference evidence="8 9" key="1">
    <citation type="submission" date="2017-10" db="EMBL/GenBank/DDBJ databases">
        <title>Bacillus sp. nov., a halophilic bacterium isolated from a Yangshapao Lake.</title>
        <authorList>
            <person name="Wang H."/>
        </authorList>
    </citation>
    <scope>NUCLEOTIDE SEQUENCE [LARGE SCALE GENOMIC DNA]</scope>
    <source>
        <strain evidence="8 9">YSP-3</strain>
    </source>
</reference>
<dbReference type="EMBL" id="PDOF01000001">
    <property type="protein sequence ID" value="PYZ99172.1"/>
    <property type="molecule type" value="Genomic_DNA"/>
</dbReference>
<dbReference type="Proteomes" id="UP000248066">
    <property type="component" value="Unassembled WGS sequence"/>
</dbReference>
<dbReference type="CDD" id="cd00009">
    <property type="entry name" value="AAA"/>
    <property type="match status" value="1"/>
</dbReference>
<keyword evidence="2" id="KW-0067">ATP-binding</keyword>
<dbReference type="InterPro" id="IPR025944">
    <property type="entry name" value="Sigma_54_int_dom_CS"/>
</dbReference>
<dbReference type="SUPFAM" id="SSF52540">
    <property type="entry name" value="P-loop containing nucleoside triphosphate hydrolases"/>
    <property type="match status" value="1"/>
</dbReference>
<dbReference type="InterPro" id="IPR035965">
    <property type="entry name" value="PAS-like_dom_sf"/>
</dbReference>
<protein>
    <submittedName>
        <fullName evidence="8">Sigma-54-dependent Fis family transcriptional regulator</fullName>
    </submittedName>
</protein>
<dbReference type="Pfam" id="PF08448">
    <property type="entry name" value="PAS_4"/>
    <property type="match status" value="1"/>
</dbReference>
<feature type="domain" description="PAS" evidence="7">
    <location>
        <begin position="1"/>
        <end position="46"/>
    </location>
</feature>
<dbReference type="CDD" id="cd00130">
    <property type="entry name" value="PAS"/>
    <property type="match status" value="1"/>
</dbReference>
<dbReference type="Gene3D" id="1.10.10.60">
    <property type="entry name" value="Homeodomain-like"/>
    <property type="match status" value="1"/>
</dbReference>
<keyword evidence="3" id="KW-0805">Transcription regulation</keyword>
<dbReference type="PROSITE" id="PS50045">
    <property type="entry name" value="SIGMA54_INTERACT_4"/>
    <property type="match status" value="1"/>
</dbReference>
<dbReference type="InterPro" id="IPR025943">
    <property type="entry name" value="Sigma_54_int_dom_ATP-bd_2"/>
</dbReference>
<keyword evidence="5" id="KW-0804">Transcription</keyword>
<evidence type="ECO:0000256" key="1">
    <source>
        <dbReference type="ARBA" id="ARBA00022741"/>
    </source>
</evidence>
<dbReference type="PROSITE" id="PS00675">
    <property type="entry name" value="SIGMA54_INTERACT_1"/>
    <property type="match status" value="1"/>
</dbReference>
<dbReference type="PROSITE" id="PS00676">
    <property type="entry name" value="SIGMA54_INTERACT_2"/>
    <property type="match status" value="1"/>
</dbReference>
<evidence type="ECO:0000313" key="9">
    <source>
        <dbReference type="Proteomes" id="UP000248066"/>
    </source>
</evidence>